<dbReference type="InterPro" id="IPR035979">
    <property type="entry name" value="RBD_domain_sf"/>
</dbReference>
<feature type="region of interest" description="Disordered" evidence="5">
    <location>
        <begin position="1"/>
        <end position="102"/>
    </location>
</feature>
<feature type="region of interest" description="Disordered" evidence="5">
    <location>
        <begin position="357"/>
        <end position="379"/>
    </location>
</feature>
<accession>A0A5B8MGM4</accession>
<feature type="compositionally biased region" description="Basic and acidic residues" evidence="5">
    <location>
        <begin position="80"/>
        <end position="102"/>
    </location>
</feature>
<keyword evidence="1" id="KW-0597">Phosphoprotein</keyword>
<dbReference type="InterPro" id="IPR006509">
    <property type="entry name" value="RBM39_SF"/>
</dbReference>
<feature type="region of interest" description="Disordered" evidence="5">
    <location>
        <begin position="178"/>
        <end position="214"/>
    </location>
</feature>
<dbReference type="GO" id="GO:0005634">
    <property type="term" value="C:nucleus"/>
    <property type="evidence" value="ECO:0007669"/>
    <property type="project" value="InterPro"/>
</dbReference>
<feature type="compositionally biased region" description="Basic and acidic residues" evidence="5">
    <location>
        <begin position="53"/>
        <end position="72"/>
    </location>
</feature>
<dbReference type="Proteomes" id="UP000316726">
    <property type="component" value="Chromosome 2"/>
</dbReference>
<dbReference type="InterPro" id="IPR029123">
    <property type="entry name" value="RBM39_linker"/>
</dbReference>
<dbReference type="SMART" id="SM00361">
    <property type="entry name" value="RRM_1"/>
    <property type="match status" value="2"/>
</dbReference>
<evidence type="ECO:0000256" key="4">
    <source>
        <dbReference type="PROSITE-ProRule" id="PRU00176"/>
    </source>
</evidence>
<dbReference type="Pfam" id="PF15519">
    <property type="entry name" value="RBM39linker"/>
    <property type="match status" value="1"/>
</dbReference>
<evidence type="ECO:0000256" key="2">
    <source>
        <dbReference type="ARBA" id="ARBA00022737"/>
    </source>
</evidence>
<dbReference type="CDD" id="cd12285">
    <property type="entry name" value="RRM3_RBM39_like"/>
    <property type="match status" value="1"/>
</dbReference>
<keyword evidence="8" id="KW-1185">Reference proteome</keyword>
<dbReference type="PANTHER" id="PTHR48036">
    <property type="entry name" value="SPLICING FACTOR (PAD-1), PUTATIVE (AFU_ORTHOLOGUE AFUA_1G15810)-RELATED"/>
    <property type="match status" value="1"/>
</dbReference>
<feature type="compositionally biased region" description="Basic residues" evidence="5">
    <location>
        <begin position="30"/>
        <end position="52"/>
    </location>
</feature>
<reference evidence="7 8" key="1">
    <citation type="submission" date="2018-07" db="EMBL/GenBank/DDBJ databases">
        <title>The complete nuclear genome of the prasinophyte Chloropicon primus (CCMP1205).</title>
        <authorList>
            <person name="Pombert J.-F."/>
            <person name="Otis C."/>
            <person name="Turmel M."/>
            <person name="Lemieux C."/>
        </authorList>
    </citation>
    <scope>NUCLEOTIDE SEQUENCE [LARGE SCALE GENOMIC DNA]</scope>
    <source>
        <strain evidence="7 8">CCMP1205</strain>
    </source>
</reference>
<dbReference type="SUPFAM" id="SSF54928">
    <property type="entry name" value="RNA-binding domain, RBD"/>
    <property type="match status" value="3"/>
</dbReference>
<feature type="domain" description="RRM" evidence="6">
    <location>
        <begin position="223"/>
        <end position="304"/>
    </location>
</feature>
<dbReference type="EMBL" id="CP031035">
    <property type="protein sequence ID" value="QDZ18825.1"/>
    <property type="molecule type" value="Genomic_DNA"/>
</dbReference>
<name>A0A5B8MGM4_9CHLO</name>
<evidence type="ECO:0000256" key="1">
    <source>
        <dbReference type="ARBA" id="ARBA00022553"/>
    </source>
</evidence>
<dbReference type="NCBIfam" id="TIGR01622">
    <property type="entry name" value="SF-CC1"/>
    <property type="match status" value="1"/>
</dbReference>
<dbReference type="InterPro" id="IPR003954">
    <property type="entry name" value="RRM_euk-type"/>
</dbReference>
<evidence type="ECO:0000313" key="8">
    <source>
        <dbReference type="Proteomes" id="UP000316726"/>
    </source>
</evidence>
<dbReference type="SMART" id="SM00360">
    <property type="entry name" value="RRM"/>
    <property type="match status" value="3"/>
</dbReference>
<dbReference type="PROSITE" id="PS50102">
    <property type="entry name" value="RRM"/>
    <property type="match status" value="3"/>
</dbReference>
<organism evidence="7 8">
    <name type="scientific">Chloropicon primus</name>
    <dbReference type="NCBI Taxonomy" id="1764295"/>
    <lineage>
        <taxon>Eukaryota</taxon>
        <taxon>Viridiplantae</taxon>
        <taxon>Chlorophyta</taxon>
        <taxon>Chloropicophyceae</taxon>
        <taxon>Chloropicales</taxon>
        <taxon>Chloropicaceae</taxon>
        <taxon>Chloropicon</taxon>
    </lineage>
</organism>
<keyword evidence="2" id="KW-0677">Repeat</keyword>
<dbReference type="STRING" id="1764295.A0A5B8MGM4"/>
<evidence type="ECO:0000313" key="7">
    <source>
        <dbReference type="EMBL" id="QDZ18825.1"/>
    </source>
</evidence>
<dbReference type="Pfam" id="PF00076">
    <property type="entry name" value="RRM_1"/>
    <property type="match status" value="3"/>
</dbReference>
<dbReference type="GO" id="GO:0003723">
    <property type="term" value="F:RNA binding"/>
    <property type="evidence" value="ECO:0007669"/>
    <property type="project" value="UniProtKB-UniRule"/>
</dbReference>
<feature type="domain" description="RRM" evidence="6">
    <location>
        <begin position="398"/>
        <end position="474"/>
    </location>
</feature>
<dbReference type="OrthoDB" id="8123449at2759"/>
<dbReference type="GO" id="GO:0006397">
    <property type="term" value="P:mRNA processing"/>
    <property type="evidence" value="ECO:0007669"/>
    <property type="project" value="InterPro"/>
</dbReference>
<evidence type="ECO:0000256" key="3">
    <source>
        <dbReference type="ARBA" id="ARBA00022884"/>
    </source>
</evidence>
<feature type="domain" description="RRM" evidence="6">
    <location>
        <begin position="103"/>
        <end position="180"/>
    </location>
</feature>
<protein>
    <submittedName>
        <fullName evidence="7">CC1-like splicing factor</fullName>
    </submittedName>
</protein>
<dbReference type="InterPro" id="IPR000504">
    <property type="entry name" value="RRM_dom"/>
</dbReference>
<proteinExistence type="predicted"/>
<dbReference type="Gene3D" id="3.30.70.330">
    <property type="match status" value="3"/>
</dbReference>
<dbReference type="InterPro" id="IPR012677">
    <property type="entry name" value="Nucleotide-bd_a/b_plait_sf"/>
</dbReference>
<evidence type="ECO:0000259" key="6">
    <source>
        <dbReference type="PROSITE" id="PS50102"/>
    </source>
</evidence>
<keyword evidence="3 4" id="KW-0694">RNA-binding</keyword>
<evidence type="ECO:0000256" key="5">
    <source>
        <dbReference type="SAM" id="MobiDB-lite"/>
    </source>
</evidence>
<sequence>MEVEEPEPGREERGRRSGRSLSPSTEERRSRGRRKRSRSRERERRRDRRSRSRSGERERYGGGRRYNRDSRDSRRRSGRRERDRRERTPPEVMEERERERDSRTVFVNGLSAKCGDRDLFDFFSDSGTVVDIRIIRDRYTRRCKGYAYVEFEDKSTVDKSLLLSGSALLGSSVEVRSTSWSKEGERGGRSGSGANAGVQRAHGSSRGDLGAEGAPSPTGRMLLKLYVGNLHPGVTPQDLKSIFEPFGPVAFANLAQKPQAQDPGRAWGYGFVQFANQEDGSKAAAQLDGLELAGLSIKVSAAKSNAEVGQDAAAPGQASLDDDLTGSEGLKLNAKSRMALMAKLSGGSEAAVISQVGAGGAPAPADPAPGAGGPSSAEASDLEIQQGVLGPASPIPTVCILLKNMFDPKEETEEGWDEDIADDVKQECSNFGRVKHIFVDKESQGFAYLKLETVEAAKRARSSLHARWFAGRRIACDFQFLQVYDKHFGL</sequence>
<dbReference type="AlphaFoldDB" id="A0A5B8MGM4"/>
<gene>
    <name evidence="7" type="ORF">A3770_02p13430</name>
</gene>